<reference evidence="1 2" key="1">
    <citation type="journal article" date="2018" name="J. Allergy Clin. Immunol.">
        <title>High-quality assembly of Dermatophagoides pteronyssinus genome and transcriptome reveals a wide range of novel allergens.</title>
        <authorList>
            <person name="Liu X.Y."/>
            <person name="Yang K.Y."/>
            <person name="Wang M.Q."/>
            <person name="Kwok J.S."/>
            <person name="Zeng X."/>
            <person name="Yang Z."/>
            <person name="Xiao X.J."/>
            <person name="Lau C.P."/>
            <person name="Li Y."/>
            <person name="Huang Z.M."/>
            <person name="Ba J.G."/>
            <person name="Yim A.K."/>
            <person name="Ouyang C.Y."/>
            <person name="Ngai S.M."/>
            <person name="Chan T.F."/>
            <person name="Leung E.L."/>
            <person name="Liu L."/>
            <person name="Liu Z.G."/>
            <person name="Tsui S.K."/>
        </authorList>
    </citation>
    <scope>NUCLEOTIDE SEQUENCE [LARGE SCALE GENOMIC DNA]</scope>
    <source>
        <strain evidence="1">Derp</strain>
    </source>
</reference>
<protein>
    <submittedName>
        <fullName evidence="1">Uncharacterized protein</fullName>
    </submittedName>
</protein>
<organism evidence="1 2">
    <name type="scientific">Dermatophagoides pteronyssinus</name>
    <name type="common">European house dust mite</name>
    <dbReference type="NCBI Taxonomy" id="6956"/>
    <lineage>
        <taxon>Eukaryota</taxon>
        <taxon>Metazoa</taxon>
        <taxon>Ecdysozoa</taxon>
        <taxon>Arthropoda</taxon>
        <taxon>Chelicerata</taxon>
        <taxon>Arachnida</taxon>
        <taxon>Acari</taxon>
        <taxon>Acariformes</taxon>
        <taxon>Sarcoptiformes</taxon>
        <taxon>Astigmata</taxon>
        <taxon>Psoroptidia</taxon>
        <taxon>Analgoidea</taxon>
        <taxon>Pyroglyphidae</taxon>
        <taxon>Dermatophagoidinae</taxon>
        <taxon>Dermatophagoides</taxon>
    </lineage>
</organism>
<feature type="non-terminal residue" evidence="1">
    <location>
        <position position="1"/>
    </location>
</feature>
<sequence>ASIFDSSSGFIASSIDSTSTVSVGFNEIISSVTFGVSSIVSITSVVSIISGCSTISSALSPSIVNVSSDELYIFIFTECYNKVLIAVLHS</sequence>
<dbReference type="EMBL" id="NJHN03000115">
    <property type="protein sequence ID" value="KAH9414037.1"/>
    <property type="molecule type" value="Genomic_DNA"/>
</dbReference>
<evidence type="ECO:0000313" key="1">
    <source>
        <dbReference type="EMBL" id="KAH9414037.1"/>
    </source>
</evidence>
<gene>
    <name evidence="1" type="ORF">DERP_012418</name>
</gene>
<dbReference type="Proteomes" id="UP000887458">
    <property type="component" value="Unassembled WGS sequence"/>
</dbReference>
<reference evidence="1 2" key="2">
    <citation type="journal article" date="2022" name="Mol. Biol. Evol.">
        <title>Comparative Genomics Reveals Insights into the Divergent Evolution of Astigmatic Mites and Household Pest Adaptations.</title>
        <authorList>
            <person name="Xiong Q."/>
            <person name="Wan A.T."/>
            <person name="Liu X."/>
            <person name="Fung C.S."/>
            <person name="Xiao X."/>
            <person name="Malainual N."/>
            <person name="Hou J."/>
            <person name="Wang L."/>
            <person name="Wang M."/>
            <person name="Yang K.Y."/>
            <person name="Cui Y."/>
            <person name="Leung E.L."/>
            <person name="Nong W."/>
            <person name="Shin S.K."/>
            <person name="Au S.W."/>
            <person name="Jeong K.Y."/>
            <person name="Chew F.T."/>
            <person name="Hui J.H."/>
            <person name="Leung T.F."/>
            <person name="Tungtrongchitr A."/>
            <person name="Zhong N."/>
            <person name="Liu Z."/>
            <person name="Tsui S.K."/>
        </authorList>
    </citation>
    <scope>NUCLEOTIDE SEQUENCE [LARGE SCALE GENOMIC DNA]</scope>
    <source>
        <strain evidence="1">Derp</strain>
    </source>
</reference>
<name>A0ABQ8IUQ8_DERPT</name>
<evidence type="ECO:0000313" key="2">
    <source>
        <dbReference type="Proteomes" id="UP000887458"/>
    </source>
</evidence>
<proteinExistence type="predicted"/>
<accession>A0ABQ8IUQ8</accession>
<feature type="non-terminal residue" evidence="1">
    <location>
        <position position="90"/>
    </location>
</feature>
<comment type="caution">
    <text evidence="1">The sequence shown here is derived from an EMBL/GenBank/DDBJ whole genome shotgun (WGS) entry which is preliminary data.</text>
</comment>
<keyword evidence="2" id="KW-1185">Reference proteome</keyword>